<evidence type="ECO:0000256" key="13">
    <source>
        <dbReference type="ARBA" id="ARBA00023288"/>
    </source>
</evidence>
<evidence type="ECO:0000256" key="12">
    <source>
        <dbReference type="ARBA" id="ARBA00023277"/>
    </source>
</evidence>
<evidence type="ECO:0000256" key="2">
    <source>
        <dbReference type="ARBA" id="ARBA00004609"/>
    </source>
</evidence>
<evidence type="ECO:0000256" key="1">
    <source>
        <dbReference type="ARBA" id="ARBA00000124"/>
    </source>
</evidence>
<evidence type="ECO:0000256" key="17">
    <source>
        <dbReference type="SAM" id="SignalP"/>
    </source>
</evidence>
<gene>
    <name evidence="19" type="ORF">N7456_010668</name>
</gene>
<dbReference type="InterPro" id="IPR050546">
    <property type="entry name" value="Glycosyl_Hydrlase_16"/>
</dbReference>
<keyword evidence="15" id="KW-0624">Polysaccharide degradation</keyword>
<evidence type="ECO:0000256" key="8">
    <source>
        <dbReference type="ARBA" id="ARBA00022801"/>
    </source>
</evidence>
<comment type="catalytic activity">
    <reaction evidence="1">
        <text>Endohydrolysis of (1-&gt;3)- or (1-&gt;4)-linkages in beta-D-glucans when the glucose residue whose reducing group is involved in the linkage to be hydrolyzed is itself substituted at C-3.</text>
        <dbReference type="EC" id="3.2.1.6"/>
    </reaction>
</comment>
<keyword evidence="12" id="KW-0119">Carbohydrate metabolism</keyword>
<evidence type="ECO:0000259" key="18">
    <source>
        <dbReference type="PROSITE" id="PS51762"/>
    </source>
</evidence>
<keyword evidence="8" id="KW-0378">Hydrolase</keyword>
<evidence type="ECO:0000256" key="4">
    <source>
        <dbReference type="ARBA" id="ARBA00012599"/>
    </source>
</evidence>
<reference evidence="19" key="1">
    <citation type="submission" date="2022-11" db="EMBL/GenBank/DDBJ databases">
        <authorList>
            <person name="Petersen C."/>
        </authorList>
    </citation>
    <scope>NUCLEOTIDE SEQUENCE</scope>
    <source>
        <strain evidence="19">IBT 30069</strain>
    </source>
</reference>
<feature type="compositionally biased region" description="Low complexity" evidence="16">
    <location>
        <begin position="462"/>
        <end position="475"/>
    </location>
</feature>
<keyword evidence="5" id="KW-1003">Cell membrane</keyword>
<dbReference type="Proteomes" id="UP001149165">
    <property type="component" value="Unassembled WGS sequence"/>
</dbReference>
<evidence type="ECO:0000256" key="16">
    <source>
        <dbReference type="SAM" id="MobiDB-lite"/>
    </source>
</evidence>
<feature type="signal peptide" evidence="17">
    <location>
        <begin position="1"/>
        <end position="24"/>
    </location>
</feature>
<keyword evidence="6" id="KW-0336">GPI-anchor</keyword>
<dbReference type="GO" id="GO:0005886">
    <property type="term" value="C:plasma membrane"/>
    <property type="evidence" value="ECO:0007669"/>
    <property type="project" value="UniProtKB-SubCell"/>
</dbReference>
<dbReference type="SUPFAM" id="SSF49899">
    <property type="entry name" value="Concanavalin A-like lectins/glucanases"/>
    <property type="match status" value="1"/>
</dbReference>
<evidence type="ECO:0000256" key="7">
    <source>
        <dbReference type="ARBA" id="ARBA00022729"/>
    </source>
</evidence>
<feature type="compositionally biased region" description="Polar residues" evidence="16">
    <location>
        <begin position="534"/>
        <end position="543"/>
    </location>
</feature>
<dbReference type="GO" id="GO:0052861">
    <property type="term" value="F:endo-1,3(4)-beta-glucanase activity"/>
    <property type="evidence" value="ECO:0007669"/>
    <property type="project" value="UniProtKB-EC"/>
</dbReference>
<dbReference type="PANTHER" id="PTHR10963">
    <property type="entry name" value="GLYCOSYL HYDROLASE-RELATED"/>
    <property type="match status" value="1"/>
</dbReference>
<feature type="chain" id="PRO_5040787626" description="endo-1,3(4)-beta-glucanase" evidence="17">
    <location>
        <begin position="25"/>
        <end position="653"/>
    </location>
</feature>
<sequence length="653" mass="68864">MLSSSLSLGAGSLFLLWLSSPVKAGEYELFETWQGKDFFEYFNFYTGADPTNGWVNYLDQSSAESAGLVKVTEKGTVYIGVDHETTLSPSGKGRDSVRVGTHKYYGQSLVIADIAHMPGNACGSWPAFWTVGREWPQDGEIDIIEGVNMQDHNEIVMHTAGTCALTDEGMSGYVNATTCGEALGPVGCVIEGQKGSYGDSFNAQGGGVYAMEWTEQFLKIWFFPRHAIPASITSGDPNPHEFGMPMALVQEGCDVANSFKAQSFVFDVTFCGDWAGGVFGESGCPMTSSDSFASCTNFVAQNPQKFKDTYWEINSVKVYQTGVKGPSVPSSPHTSVPHETSELPVTESHTSKTHTKPVHTSSETHAIEVETHTTKLVQSSPSMPTKPVEKPTHPIEHATHASEQVFSVENVATSPVAAHISQVSEAPVKETSIPEHHKPATTRYVTEFVTGTTMLCSSGERSSPAPAATSAAQPSIHSSQAHHSIPAKHESASPDIEPPSVWKNVNQGAEEPKKKPHSEISTPSAPSTPTGTPQGFSAPSSVPSGADALHAPASSSEVHITALSVPTSSAQPSAAGPGKNSEPVKPQPNGASPQTSKPVIPRPSGSPTVSGSVFRSSPGPSGSSMGKVFTGAANRLSLKVPMLFAALALALAV</sequence>
<protein>
    <recommendedName>
        <fullName evidence="4">endo-1,3(4)-beta-glucanase</fullName>
        <ecNumber evidence="4">3.2.1.6</ecNumber>
    </recommendedName>
</protein>
<feature type="compositionally biased region" description="Low complexity" evidence="16">
    <location>
        <begin position="326"/>
        <end position="338"/>
    </location>
</feature>
<feature type="region of interest" description="Disordered" evidence="16">
    <location>
        <begin position="323"/>
        <end position="362"/>
    </location>
</feature>
<keyword evidence="10" id="KW-0472">Membrane</keyword>
<evidence type="ECO:0000256" key="10">
    <source>
        <dbReference type="ARBA" id="ARBA00023136"/>
    </source>
</evidence>
<keyword evidence="9" id="KW-0136">Cellulose degradation</keyword>
<dbReference type="GO" id="GO:0030245">
    <property type="term" value="P:cellulose catabolic process"/>
    <property type="evidence" value="ECO:0007669"/>
    <property type="project" value="UniProtKB-KW"/>
</dbReference>
<keyword evidence="20" id="KW-1185">Reference proteome</keyword>
<dbReference type="PROSITE" id="PS51762">
    <property type="entry name" value="GH16_2"/>
    <property type="match status" value="1"/>
</dbReference>
<dbReference type="InterPro" id="IPR013320">
    <property type="entry name" value="ConA-like_dom_sf"/>
</dbReference>
<evidence type="ECO:0000256" key="11">
    <source>
        <dbReference type="ARBA" id="ARBA00023180"/>
    </source>
</evidence>
<evidence type="ECO:0000256" key="15">
    <source>
        <dbReference type="ARBA" id="ARBA00023326"/>
    </source>
</evidence>
<comment type="subcellular location">
    <subcellularLocation>
        <location evidence="2">Cell membrane</location>
        <topology evidence="2">Lipid-anchor</topology>
        <topology evidence="2">GPI-anchor</topology>
    </subcellularLocation>
</comment>
<feature type="compositionally biased region" description="Polar residues" evidence="16">
    <location>
        <begin position="553"/>
        <end position="572"/>
    </location>
</feature>
<dbReference type="Pfam" id="PF26113">
    <property type="entry name" value="GH16_XgeA"/>
    <property type="match status" value="1"/>
</dbReference>
<proteinExistence type="inferred from homology"/>
<evidence type="ECO:0000313" key="19">
    <source>
        <dbReference type="EMBL" id="KAJ5094807.1"/>
    </source>
</evidence>
<evidence type="ECO:0000313" key="20">
    <source>
        <dbReference type="Proteomes" id="UP001149165"/>
    </source>
</evidence>
<organism evidence="19 20">
    <name type="scientific">Penicillium angulare</name>
    <dbReference type="NCBI Taxonomy" id="116970"/>
    <lineage>
        <taxon>Eukaryota</taxon>
        <taxon>Fungi</taxon>
        <taxon>Dikarya</taxon>
        <taxon>Ascomycota</taxon>
        <taxon>Pezizomycotina</taxon>
        <taxon>Eurotiomycetes</taxon>
        <taxon>Eurotiomycetidae</taxon>
        <taxon>Eurotiales</taxon>
        <taxon>Aspergillaceae</taxon>
        <taxon>Penicillium</taxon>
    </lineage>
</organism>
<evidence type="ECO:0000256" key="3">
    <source>
        <dbReference type="ARBA" id="ARBA00006865"/>
    </source>
</evidence>
<dbReference type="EMBL" id="JAPQKH010000006">
    <property type="protein sequence ID" value="KAJ5094807.1"/>
    <property type="molecule type" value="Genomic_DNA"/>
</dbReference>
<feature type="region of interest" description="Disordered" evidence="16">
    <location>
        <begin position="455"/>
        <end position="628"/>
    </location>
</feature>
<dbReference type="Gene3D" id="2.60.120.200">
    <property type="match status" value="1"/>
</dbReference>
<dbReference type="FunFam" id="2.60.120.200:FF:000114">
    <property type="entry name" value="Probable endo-1,3(4)-beta-glucanase NFIA_089530"/>
    <property type="match status" value="1"/>
</dbReference>
<name>A0A9W9F795_9EURO</name>
<comment type="caution">
    <text evidence="19">The sequence shown here is derived from an EMBL/GenBank/DDBJ whole genome shotgun (WGS) entry which is preliminary data.</text>
</comment>
<dbReference type="PANTHER" id="PTHR10963:SF58">
    <property type="entry name" value="ENDO-1,3(4)-BETA-GLUCANASE XGEA"/>
    <property type="match status" value="1"/>
</dbReference>
<dbReference type="CDD" id="cd02181">
    <property type="entry name" value="GH16_fungal_Lam16A_glucanase"/>
    <property type="match status" value="1"/>
</dbReference>
<dbReference type="GO" id="GO:0098552">
    <property type="term" value="C:side of membrane"/>
    <property type="evidence" value="ECO:0007669"/>
    <property type="project" value="UniProtKB-KW"/>
</dbReference>
<feature type="compositionally biased region" description="Low complexity" evidence="16">
    <location>
        <begin position="609"/>
        <end position="626"/>
    </location>
</feature>
<evidence type="ECO:0000256" key="6">
    <source>
        <dbReference type="ARBA" id="ARBA00022622"/>
    </source>
</evidence>
<comment type="similarity">
    <text evidence="3">Belongs to the glycosyl hydrolase 16 family.</text>
</comment>
<accession>A0A9W9F795</accession>
<dbReference type="EC" id="3.2.1.6" evidence="4"/>
<keyword evidence="13" id="KW-0449">Lipoprotein</keyword>
<keyword evidence="11" id="KW-0325">Glycoprotein</keyword>
<dbReference type="AlphaFoldDB" id="A0A9W9F795"/>
<reference evidence="19" key="2">
    <citation type="journal article" date="2023" name="IMA Fungus">
        <title>Comparative genomic study of the Penicillium genus elucidates a diverse pangenome and 15 lateral gene transfer events.</title>
        <authorList>
            <person name="Petersen C."/>
            <person name="Sorensen T."/>
            <person name="Nielsen M.R."/>
            <person name="Sondergaard T.E."/>
            <person name="Sorensen J.L."/>
            <person name="Fitzpatrick D.A."/>
            <person name="Frisvad J.C."/>
            <person name="Nielsen K.L."/>
        </authorList>
    </citation>
    <scope>NUCLEOTIDE SEQUENCE</scope>
    <source>
        <strain evidence="19">IBT 30069</strain>
    </source>
</reference>
<evidence type="ECO:0000256" key="9">
    <source>
        <dbReference type="ARBA" id="ARBA00023001"/>
    </source>
</evidence>
<feature type="compositionally biased region" description="Low complexity" evidence="16">
    <location>
        <begin position="519"/>
        <end position="533"/>
    </location>
</feature>
<keyword evidence="14" id="KW-0326">Glycosidase</keyword>
<keyword evidence="7 17" id="KW-0732">Signal</keyword>
<evidence type="ECO:0000256" key="14">
    <source>
        <dbReference type="ARBA" id="ARBA00023295"/>
    </source>
</evidence>
<evidence type="ECO:0000256" key="5">
    <source>
        <dbReference type="ARBA" id="ARBA00022475"/>
    </source>
</evidence>
<dbReference type="InterPro" id="IPR000757">
    <property type="entry name" value="Beta-glucanase-like"/>
</dbReference>
<dbReference type="OrthoDB" id="192832at2759"/>
<feature type="domain" description="GH16" evidence="18">
    <location>
        <begin position="31"/>
        <end position="283"/>
    </location>
</feature>